<reference evidence="1" key="1">
    <citation type="submission" date="2020-11" db="EMBL/GenBank/DDBJ databases">
        <authorList>
            <person name="Tran Van P."/>
        </authorList>
    </citation>
    <scope>NUCLEOTIDE SEQUENCE</scope>
</reference>
<accession>A0A7R9H3H9</accession>
<evidence type="ECO:0000313" key="1">
    <source>
        <dbReference type="EMBL" id="CAD7406465.1"/>
    </source>
</evidence>
<sequence length="187" mass="20589">MEGANFAYETGPLHSGPVLEEHLALADDPALHLESHQEQAAVFFGHVHRLVKVERQELVPANQSIRSCDVTNNNRLIRRVGRGGVYQNPSTHLLMNSGKGTRCGYPFCLARAVSSTARALSCCRTTSGWKPQGCPTRSALMHLTKWVPPLPAPTARPRRISRLVLRNVADAVLILRVCEYSPCDSVL</sequence>
<protein>
    <submittedName>
        <fullName evidence="1">Uncharacterized protein</fullName>
    </submittedName>
</protein>
<organism evidence="1">
    <name type="scientific">Timema poppense</name>
    <name type="common">Walking stick</name>
    <dbReference type="NCBI Taxonomy" id="170557"/>
    <lineage>
        <taxon>Eukaryota</taxon>
        <taxon>Metazoa</taxon>
        <taxon>Ecdysozoa</taxon>
        <taxon>Arthropoda</taxon>
        <taxon>Hexapoda</taxon>
        <taxon>Insecta</taxon>
        <taxon>Pterygota</taxon>
        <taxon>Neoptera</taxon>
        <taxon>Polyneoptera</taxon>
        <taxon>Phasmatodea</taxon>
        <taxon>Timematodea</taxon>
        <taxon>Timematoidea</taxon>
        <taxon>Timematidae</taxon>
        <taxon>Timema</taxon>
    </lineage>
</organism>
<gene>
    <name evidence="1" type="ORF">TPSB3V08_LOCUS5422</name>
</gene>
<dbReference type="EMBL" id="OD002889">
    <property type="protein sequence ID" value="CAD7406465.1"/>
    <property type="molecule type" value="Genomic_DNA"/>
</dbReference>
<name>A0A7R9H3H9_TIMPO</name>
<proteinExistence type="predicted"/>
<dbReference type="AlphaFoldDB" id="A0A7R9H3H9"/>